<keyword evidence="2" id="KW-0723">Serine/threonine-protein kinase</keyword>
<evidence type="ECO:0000256" key="4">
    <source>
        <dbReference type="ARBA" id="ARBA00022840"/>
    </source>
</evidence>
<evidence type="ECO:0000256" key="1">
    <source>
        <dbReference type="ARBA" id="ARBA00012513"/>
    </source>
</evidence>
<feature type="region of interest" description="Disordered" evidence="6">
    <location>
        <begin position="1"/>
        <end position="21"/>
    </location>
</feature>
<protein>
    <recommendedName>
        <fullName evidence="1">non-specific serine/threonine protein kinase</fullName>
        <ecNumber evidence="1">2.7.11.1</ecNumber>
    </recommendedName>
</protein>
<evidence type="ECO:0000256" key="5">
    <source>
        <dbReference type="PROSITE-ProRule" id="PRU10141"/>
    </source>
</evidence>
<dbReference type="PROSITE" id="PS00107">
    <property type="entry name" value="PROTEIN_KINASE_ATP"/>
    <property type="match status" value="1"/>
</dbReference>
<evidence type="ECO:0000256" key="3">
    <source>
        <dbReference type="ARBA" id="ARBA00022741"/>
    </source>
</evidence>
<dbReference type="GO" id="GO:0007096">
    <property type="term" value="P:regulation of exit from mitosis"/>
    <property type="evidence" value="ECO:0007669"/>
    <property type="project" value="EnsemblFungi"/>
</dbReference>
<feature type="domain" description="Protein kinase" evidence="7">
    <location>
        <begin position="26"/>
        <end position="273"/>
    </location>
</feature>
<keyword evidence="2" id="KW-0808">Transferase</keyword>
<gene>
    <name evidence="8" type="primary">NCAS0C03690</name>
    <name evidence="8" type="ordered locus">NCAS_0C03690</name>
</gene>
<organism evidence="8 9">
    <name type="scientific">Naumovozyma castellii</name>
    <name type="common">Yeast</name>
    <name type="synonym">Saccharomyces castellii</name>
    <dbReference type="NCBI Taxonomy" id="27288"/>
    <lineage>
        <taxon>Eukaryota</taxon>
        <taxon>Fungi</taxon>
        <taxon>Dikarya</taxon>
        <taxon>Ascomycota</taxon>
        <taxon>Saccharomycotina</taxon>
        <taxon>Saccharomycetes</taxon>
        <taxon>Saccharomycetales</taxon>
        <taxon>Saccharomycetaceae</taxon>
        <taxon>Naumovozyma</taxon>
    </lineage>
</organism>
<dbReference type="SMART" id="SM00220">
    <property type="entry name" value="S_TKc"/>
    <property type="match status" value="1"/>
</dbReference>
<dbReference type="GeneID" id="96902941"/>
<dbReference type="InterPro" id="IPR050629">
    <property type="entry name" value="STE20/SPS1-PAK"/>
</dbReference>
<evidence type="ECO:0000259" key="7">
    <source>
        <dbReference type="PROSITE" id="PS50011"/>
    </source>
</evidence>
<dbReference type="EMBL" id="HE576754">
    <property type="protein sequence ID" value="CCC69359.1"/>
    <property type="molecule type" value="Genomic_DNA"/>
</dbReference>
<dbReference type="GO" id="GO:1904750">
    <property type="term" value="P:negative regulation of protein localization to nucleolus"/>
    <property type="evidence" value="ECO:0007669"/>
    <property type="project" value="EnsemblFungi"/>
</dbReference>
<accession>G0VCZ8</accession>
<proteinExistence type="predicted"/>
<feature type="region of interest" description="Disordered" evidence="6">
    <location>
        <begin position="633"/>
        <end position="658"/>
    </location>
</feature>
<dbReference type="Gene3D" id="1.10.510.10">
    <property type="entry name" value="Transferase(Phosphotransferase) domain 1"/>
    <property type="match status" value="1"/>
</dbReference>
<dbReference type="InterPro" id="IPR000719">
    <property type="entry name" value="Prot_kinase_dom"/>
</dbReference>
<evidence type="ECO:0000256" key="6">
    <source>
        <dbReference type="SAM" id="MobiDB-lite"/>
    </source>
</evidence>
<dbReference type="Pfam" id="PF00069">
    <property type="entry name" value="Pkinase"/>
    <property type="match status" value="1"/>
</dbReference>
<dbReference type="OrthoDB" id="8693905at2759"/>
<evidence type="ECO:0000313" key="9">
    <source>
        <dbReference type="Proteomes" id="UP000001640"/>
    </source>
</evidence>
<dbReference type="PANTHER" id="PTHR48012">
    <property type="entry name" value="STERILE20-LIKE KINASE, ISOFORM B-RELATED"/>
    <property type="match status" value="1"/>
</dbReference>
<dbReference type="FunCoup" id="G0VCZ8">
    <property type="interactions" value="422"/>
</dbReference>
<feature type="compositionally biased region" description="Low complexity" evidence="6">
    <location>
        <begin position="633"/>
        <end position="657"/>
    </location>
</feature>
<keyword evidence="4 5" id="KW-0067">ATP-binding</keyword>
<keyword evidence="3 5" id="KW-0547">Nucleotide-binding</keyword>
<dbReference type="GO" id="GO:0005816">
    <property type="term" value="C:spindle pole body"/>
    <property type="evidence" value="ECO:0007669"/>
    <property type="project" value="EnsemblFungi"/>
</dbReference>
<dbReference type="STRING" id="1064592.G0VCZ8"/>
<dbReference type="OMA" id="KYHGFIQ"/>
<dbReference type="GO" id="GO:1903024">
    <property type="term" value="P:positive regulation of ascospore-type prospore membrane formation"/>
    <property type="evidence" value="ECO:0007669"/>
    <property type="project" value="EnsemblFungi"/>
</dbReference>
<dbReference type="SUPFAM" id="SSF56112">
    <property type="entry name" value="Protein kinase-like (PK-like)"/>
    <property type="match status" value="1"/>
</dbReference>
<dbReference type="InterPro" id="IPR001245">
    <property type="entry name" value="Ser-Thr/Tyr_kinase_cat_dom"/>
</dbReference>
<dbReference type="RefSeq" id="XP_003675724.1">
    <property type="nucleotide sequence ID" value="XM_003675676.1"/>
</dbReference>
<dbReference type="InterPro" id="IPR008271">
    <property type="entry name" value="Ser/Thr_kinase_AS"/>
</dbReference>
<keyword evidence="9" id="KW-1185">Reference proteome</keyword>
<evidence type="ECO:0000256" key="2">
    <source>
        <dbReference type="ARBA" id="ARBA00022527"/>
    </source>
</evidence>
<dbReference type="PROSITE" id="PS00108">
    <property type="entry name" value="PROTEIN_KINASE_ST"/>
    <property type="match status" value="1"/>
</dbReference>
<dbReference type="GO" id="GO:0005935">
    <property type="term" value="C:cellular bud neck"/>
    <property type="evidence" value="ECO:0007669"/>
    <property type="project" value="EnsemblFungi"/>
</dbReference>
<dbReference type="EC" id="2.7.11.1" evidence="1"/>
<dbReference type="GO" id="GO:0000281">
    <property type="term" value="P:mitotic cytokinesis"/>
    <property type="evidence" value="ECO:0007669"/>
    <property type="project" value="EnsemblFungi"/>
</dbReference>
<dbReference type="InterPro" id="IPR011009">
    <property type="entry name" value="Kinase-like_dom_sf"/>
</dbReference>
<dbReference type="GO" id="GO:0005524">
    <property type="term" value="F:ATP binding"/>
    <property type="evidence" value="ECO:0007669"/>
    <property type="project" value="UniProtKB-UniRule"/>
</dbReference>
<dbReference type="eggNOG" id="KOG0198">
    <property type="taxonomic scope" value="Eukaryota"/>
</dbReference>
<sequence>MYERINLTPAQQQEKKPPNKNKSVQYQLKQVIGKGSYGVVYKAVNKKTLQIVAIKEVNYDNDDELIEIMTEIDLLKNLNHVNIVKYHGFIQKSSNLYIILEFCSKGSLKNLLTGYKDGIPELDAKVYIRQTLNGLVYLHEQGVIHRDIKAANLLLDSNDVVKLADFGVSTKVSNTAMTLAGSLHWMSPEIIGNRGASTLSDIWSLGATVVELVTGNPPFYKLVDVNIYYAIENDPFIPPEFLSNEAKDFLKKCFQKNMYKRPTAKKLLKHPWLFENFDLENVSPIENTSKIRSTPKVSKSNKLDRFKENTDESAEQWDADFKENDIPTSSSKFLQTPGPAKKAFNGDDGKINNFSPHKNNNSNNILTPINSNVSMANNFSEPNPTTPAIAKDGDYYLHKLQKGKTVTNLKILFSDCTVGDIIHSIFTILKSNTISKRKCCKLLESIFDYDLKQNSSNLKMLFIALGGLPLLFDGQYGSLLLTYFMKDSYKNLIECGIMNTNNFKKFSSKDNQELLLELIYKYMDVSSSKAINFWCIWCEKTLDVQLLTNNLTSNKTQMIILKLSVHASIWFSTNIFPQIIKSVDVRTLLPNDHQTLYIVLKSLTCMFRYSLYELQSSSSASSSSLSSSALVGSPPGSPFRSPTISPSSSPRNSLMSPLGKSMQSRSYIHYSPLKIPENFNNWLLEIVNNEEILQSKNVHLWKYFTRLLQQTTHLNIPLLHTLGYHRGFLSFINGLLDYGYENDNEVKVILERMLEICVEVSIELDTDDISPGFNRLALRFLKDKNYICGALEIILNSINSKNDGGGELEDAQYADIFPVKLIRDSFFALDANDLNFSKFIKFFIKFCSLSPFHKLNVELILHDGFNPRMMEFFQIYFNSLLIQIDLLKFIKLIVTNSLPCKQIDDNLNEMIAFLKHNWDAKRGEYKEGKVGNDSILIHQLCSDIEMLSAKHRNKKNKNRRNGRESRNVDQDGFVIPKIIPEWK</sequence>
<reference evidence="8 9" key="1">
    <citation type="journal article" date="2011" name="Proc. Natl. Acad. Sci. U.S.A.">
        <title>Evolutionary erosion of yeast sex chromosomes by mating-type switching accidents.</title>
        <authorList>
            <person name="Gordon J.L."/>
            <person name="Armisen D."/>
            <person name="Proux-Wera E."/>
            <person name="Oheigeartaigh S.S."/>
            <person name="Byrne K.P."/>
            <person name="Wolfe K.H."/>
        </authorList>
    </citation>
    <scope>NUCLEOTIDE SEQUENCE [LARGE SCALE GENOMIC DNA]</scope>
    <source>
        <strain evidence="9">ATCC 76901 / BCRC 22586 / CBS 4309 / NBRC 1992 / NRRL Y-12630</strain>
    </source>
</reference>
<reference key="2">
    <citation type="submission" date="2011-08" db="EMBL/GenBank/DDBJ databases">
        <title>Genome sequence of Naumovozyma castellii.</title>
        <authorList>
            <person name="Gordon J.L."/>
            <person name="Armisen D."/>
            <person name="Proux-Wera E."/>
            <person name="OhEigeartaigh S.S."/>
            <person name="Byrne K.P."/>
            <person name="Wolfe K.H."/>
        </authorList>
    </citation>
    <scope>NUCLEOTIDE SEQUENCE</scope>
    <source>
        <strain>Type strain:CBS 4309</strain>
    </source>
</reference>
<evidence type="ECO:0000313" key="8">
    <source>
        <dbReference type="EMBL" id="CCC69359.1"/>
    </source>
</evidence>
<dbReference type="InParanoid" id="G0VCZ8"/>
<dbReference type="GO" id="GO:0051229">
    <property type="term" value="P:meiotic spindle disassembly"/>
    <property type="evidence" value="ECO:0007669"/>
    <property type="project" value="EnsemblFungi"/>
</dbReference>
<dbReference type="GO" id="GO:0004674">
    <property type="term" value="F:protein serine/threonine kinase activity"/>
    <property type="evidence" value="ECO:0007669"/>
    <property type="project" value="UniProtKB-KW"/>
</dbReference>
<dbReference type="KEGG" id="ncs:NCAS_0C03690"/>
<dbReference type="FunFam" id="1.10.510.10:FF:000571">
    <property type="entry name" value="Maternal embryonic leucine zipper kinase"/>
    <property type="match status" value="1"/>
</dbReference>
<dbReference type="InterPro" id="IPR017441">
    <property type="entry name" value="Protein_kinase_ATP_BS"/>
</dbReference>
<name>G0VCZ8_NAUCA</name>
<dbReference type="AlphaFoldDB" id="G0VCZ8"/>
<dbReference type="PANTHER" id="PTHR48012:SF26">
    <property type="entry name" value="SERINE_THREONINE-PROTEIN KINASE DDB_G0283821-RELATED"/>
    <property type="match status" value="1"/>
</dbReference>
<dbReference type="GO" id="GO:0005737">
    <property type="term" value="C:cytoplasm"/>
    <property type="evidence" value="ECO:0007669"/>
    <property type="project" value="TreeGrafter"/>
</dbReference>
<feature type="binding site" evidence="5">
    <location>
        <position position="55"/>
    </location>
    <ligand>
        <name>ATP</name>
        <dbReference type="ChEBI" id="CHEBI:30616"/>
    </ligand>
</feature>
<dbReference type="Proteomes" id="UP000001640">
    <property type="component" value="Chromosome 3"/>
</dbReference>
<dbReference type="PROSITE" id="PS50011">
    <property type="entry name" value="PROTEIN_KINASE_DOM"/>
    <property type="match status" value="1"/>
</dbReference>
<dbReference type="PRINTS" id="PR00109">
    <property type="entry name" value="TYRKINASE"/>
</dbReference>
<keyword evidence="2" id="KW-0418">Kinase</keyword>
<dbReference type="HOGENOM" id="CLU_006413_0_0_1"/>